<keyword evidence="1" id="KW-0472">Membrane</keyword>
<feature type="transmembrane region" description="Helical" evidence="1">
    <location>
        <begin position="268"/>
        <end position="286"/>
    </location>
</feature>
<dbReference type="InterPro" id="IPR018677">
    <property type="entry name" value="DUF2157"/>
</dbReference>
<evidence type="ECO:0000313" key="3">
    <source>
        <dbReference type="EMBL" id="SNR45369.1"/>
    </source>
</evidence>
<feature type="domain" description="DUF2157" evidence="2">
    <location>
        <begin position="12"/>
        <end position="179"/>
    </location>
</feature>
<evidence type="ECO:0000259" key="2">
    <source>
        <dbReference type="Pfam" id="PF09925"/>
    </source>
</evidence>
<name>A0A238WI67_HALVU</name>
<dbReference type="EMBL" id="FZNQ01000007">
    <property type="protein sequence ID" value="SNR45369.1"/>
    <property type="molecule type" value="Genomic_DNA"/>
</dbReference>
<evidence type="ECO:0000256" key="1">
    <source>
        <dbReference type="SAM" id="Phobius"/>
    </source>
</evidence>
<feature type="transmembrane region" description="Helical" evidence="1">
    <location>
        <begin position="324"/>
        <end position="343"/>
    </location>
</feature>
<feature type="transmembrane region" description="Helical" evidence="1">
    <location>
        <begin position="298"/>
        <end position="318"/>
    </location>
</feature>
<feature type="transmembrane region" description="Helical" evidence="1">
    <location>
        <begin position="237"/>
        <end position="256"/>
    </location>
</feature>
<feature type="transmembrane region" description="Helical" evidence="1">
    <location>
        <begin position="179"/>
        <end position="195"/>
    </location>
</feature>
<dbReference type="AlphaFoldDB" id="A0A238WI67"/>
<dbReference type="Proteomes" id="UP000198397">
    <property type="component" value="Unassembled WGS sequence"/>
</dbReference>
<sequence>MDPDDLRTALRRWIDEGVIEESTAERIRAFEDLDEPASVRNSATDEEPLPSTDTESRLITDRRVVVALALMGGVLVAVGIGTFLLERWEEIPVAGRVLALLAVPIGAGGGGYRLRRRAPRTAHGLWLLAVLFAGVSLFQLAELSGVMDTLGSTTAERWLLLAWTALALVVASGLDSRPIATIGVLLGLATSVAAIDPGEPILLVGFYGAAAYVAGAVTSLSWGSVDDSTRPSVRFGSVLRWVGATLAVVALAAPTASGEPPRLDPGTGTALFGVVAVAAAFVALGLGRRTRRVRYGVLPGLVAPVGLAALWTVAASPVGRVPTALFGLACLFGVVVVLVAAAVELQETGLVNVATLGFVLGVLAFLAGPVTDVVSGPLALVFAGVVLLATALAAERGRRAVLARIRAR</sequence>
<feature type="transmembrane region" description="Helical" evidence="1">
    <location>
        <begin position="374"/>
        <end position="394"/>
    </location>
</feature>
<evidence type="ECO:0000313" key="4">
    <source>
        <dbReference type="Proteomes" id="UP000198397"/>
    </source>
</evidence>
<feature type="transmembrane region" description="Helical" evidence="1">
    <location>
        <begin position="64"/>
        <end position="85"/>
    </location>
</feature>
<protein>
    <submittedName>
        <fullName evidence="3">Uncharacterized membrane protein</fullName>
    </submittedName>
</protein>
<dbReference type="OrthoDB" id="331647at2157"/>
<feature type="transmembrane region" description="Helical" evidence="1">
    <location>
        <begin position="124"/>
        <end position="146"/>
    </location>
</feature>
<feature type="transmembrane region" description="Helical" evidence="1">
    <location>
        <begin position="201"/>
        <end position="225"/>
    </location>
</feature>
<feature type="transmembrane region" description="Helical" evidence="1">
    <location>
        <begin position="91"/>
        <end position="112"/>
    </location>
</feature>
<reference evidence="3 4" key="1">
    <citation type="submission" date="2017-06" db="EMBL/GenBank/DDBJ databases">
        <authorList>
            <person name="Kim H.J."/>
            <person name="Triplett B.A."/>
        </authorList>
    </citation>
    <scope>NUCLEOTIDE SEQUENCE [LARGE SCALE GENOMIC DNA]</scope>
    <source>
        <strain evidence="3 4">DSM 8800</strain>
    </source>
</reference>
<keyword evidence="4" id="KW-1185">Reference proteome</keyword>
<proteinExistence type="predicted"/>
<gene>
    <name evidence="3" type="ORF">SAMN06264855_107115</name>
</gene>
<keyword evidence="1" id="KW-1133">Transmembrane helix</keyword>
<accession>A0A238WI67</accession>
<keyword evidence="1" id="KW-0812">Transmembrane</keyword>
<feature type="transmembrane region" description="Helical" evidence="1">
    <location>
        <begin position="158"/>
        <end position="174"/>
    </location>
</feature>
<organism evidence="3 4">
    <name type="scientific">Halorubrum vacuolatum</name>
    <name type="common">Natronobacterium vacuolatum</name>
    <dbReference type="NCBI Taxonomy" id="63740"/>
    <lineage>
        <taxon>Archaea</taxon>
        <taxon>Methanobacteriati</taxon>
        <taxon>Methanobacteriota</taxon>
        <taxon>Stenosarchaea group</taxon>
        <taxon>Halobacteria</taxon>
        <taxon>Halobacteriales</taxon>
        <taxon>Haloferacaceae</taxon>
        <taxon>Halorubrum</taxon>
    </lineage>
</organism>
<feature type="transmembrane region" description="Helical" evidence="1">
    <location>
        <begin position="350"/>
        <end position="368"/>
    </location>
</feature>
<dbReference type="RefSeq" id="WP_089384648.1">
    <property type="nucleotide sequence ID" value="NZ_FZNQ01000007.1"/>
</dbReference>
<dbReference type="Pfam" id="PF09925">
    <property type="entry name" value="DUF2157"/>
    <property type="match status" value="1"/>
</dbReference>